<keyword evidence="2" id="KW-1185">Reference proteome</keyword>
<evidence type="ECO:0000313" key="1">
    <source>
        <dbReference type="EMBL" id="MBH8561618.1"/>
    </source>
</evidence>
<dbReference type="RefSeq" id="WP_198123625.1">
    <property type="nucleotide sequence ID" value="NZ_JAECZC010000007.1"/>
</dbReference>
<proteinExistence type="predicted"/>
<name>A0A8J7HQ30_9NOST</name>
<accession>A0A8J7HQ30</accession>
<comment type="caution">
    <text evidence="1">The sequence shown here is derived from an EMBL/GenBank/DDBJ whole genome shotgun (WGS) entry which is preliminary data.</text>
</comment>
<evidence type="ECO:0000313" key="2">
    <source>
        <dbReference type="Proteomes" id="UP000632766"/>
    </source>
</evidence>
<dbReference type="EMBL" id="JAECZC010000007">
    <property type="protein sequence ID" value="MBH8561618.1"/>
    <property type="molecule type" value="Genomic_DNA"/>
</dbReference>
<dbReference type="AlphaFoldDB" id="A0A8J7HQ30"/>
<gene>
    <name evidence="1" type="ORF">I8748_05400</name>
</gene>
<sequence>MIVIIASRHDAVASALLQRWKSHNVRLLTAEDLSTTGWRYFPHDVYSSTAVIGGQEVAAQEISGVLTRLSGVPQQELGHIIAADRAYVAVEMTAFLLAWLTSFSGPVLNRPTPTCLSGPGWRREQWTYAAARVGIPISPVERREYFGRHQAVKESAANIVTITVVGKRCIGEGHTTLAQQAQRLAATAGTNLLSVDFSSSKPGALFVSANPFPNLADDEVAHAILKYFQEERDYATPVCSQHALA</sequence>
<dbReference type="Proteomes" id="UP000632766">
    <property type="component" value="Unassembled WGS sequence"/>
</dbReference>
<protein>
    <submittedName>
        <fullName evidence="1">Uncharacterized protein</fullName>
    </submittedName>
</protein>
<organism evidence="1 2">
    <name type="scientific">Amazonocrinis nigriterrae CENA67</name>
    <dbReference type="NCBI Taxonomy" id="2794033"/>
    <lineage>
        <taxon>Bacteria</taxon>
        <taxon>Bacillati</taxon>
        <taxon>Cyanobacteriota</taxon>
        <taxon>Cyanophyceae</taxon>
        <taxon>Nostocales</taxon>
        <taxon>Nostocaceae</taxon>
        <taxon>Amazonocrinis</taxon>
        <taxon>Amazonocrinis nigriterrae</taxon>
    </lineage>
</organism>
<reference evidence="1 2" key="1">
    <citation type="journal article" date="2021" name="Int. J. Syst. Evol. Microbiol.">
        <title>Amazonocrinis nigriterrae gen. nov., sp. nov., Atlanticothrix silvestris gen. nov., sp. nov. and Dendronalium phyllosphericum gen. nov., sp. nov., nostocacean cyanobacteria from Brazilian environments.</title>
        <authorList>
            <person name="Alvarenga D.O."/>
            <person name="Andreote A.P.D."/>
            <person name="Branco L.H.Z."/>
            <person name="Delbaje E."/>
            <person name="Cruz R.B."/>
            <person name="Varani A.M."/>
            <person name="Fiore M.F."/>
        </authorList>
    </citation>
    <scope>NUCLEOTIDE SEQUENCE [LARGE SCALE GENOMIC DNA]</scope>
    <source>
        <strain evidence="1 2">CENA67</strain>
    </source>
</reference>